<name>A0A4Y7JT83_PAPSO</name>
<feature type="region of interest" description="Disordered" evidence="8">
    <location>
        <begin position="382"/>
        <end position="420"/>
    </location>
</feature>
<dbReference type="Gene3D" id="2.70.98.10">
    <property type="match status" value="1"/>
</dbReference>
<evidence type="ECO:0000256" key="7">
    <source>
        <dbReference type="ARBA" id="ARBA00023239"/>
    </source>
</evidence>
<evidence type="ECO:0000256" key="2">
    <source>
        <dbReference type="ARBA" id="ARBA00004613"/>
    </source>
</evidence>
<feature type="domain" description="AIPP2-like SPOC-like" evidence="11">
    <location>
        <begin position="194"/>
        <end position="325"/>
    </location>
</feature>
<feature type="region of interest" description="Disordered" evidence="8">
    <location>
        <begin position="533"/>
        <end position="554"/>
    </location>
</feature>
<evidence type="ECO:0000256" key="1">
    <source>
        <dbReference type="ARBA" id="ARBA00001324"/>
    </source>
</evidence>
<dbReference type="Pfam" id="PF06045">
    <property type="entry name" value="Rhamnogal_lyase"/>
    <property type="match status" value="2"/>
</dbReference>
<keyword evidence="7" id="KW-0456">Lyase</keyword>
<dbReference type="InterPro" id="IPR014718">
    <property type="entry name" value="GH-type_carb-bd"/>
</dbReference>
<dbReference type="SUPFAM" id="SSF49785">
    <property type="entry name" value="Galactose-binding domain-like"/>
    <property type="match status" value="1"/>
</dbReference>
<protein>
    <recommendedName>
        <fullName evidence="4">rhamnogalacturonan endolyase</fullName>
        <ecNumber evidence="4">4.2.2.23</ecNumber>
    </recommendedName>
</protein>
<dbReference type="InterPro" id="IPR051850">
    <property type="entry name" value="Polysacch_Lyase_4"/>
</dbReference>
<evidence type="ECO:0000256" key="4">
    <source>
        <dbReference type="ARBA" id="ARBA00012437"/>
    </source>
</evidence>
<dbReference type="InterPro" id="IPR008979">
    <property type="entry name" value="Galactose-bd-like_sf"/>
</dbReference>
<dbReference type="GO" id="GO:0030246">
    <property type="term" value="F:carbohydrate binding"/>
    <property type="evidence" value="ECO:0007669"/>
    <property type="project" value="InterPro"/>
</dbReference>
<dbReference type="PANTHER" id="PTHR32018:SF6">
    <property type="entry name" value="RHAMNOGALACTURONAN ENDOLYASE"/>
    <property type="match status" value="1"/>
</dbReference>
<feature type="compositionally biased region" description="Basic and acidic residues" evidence="8">
    <location>
        <begin position="538"/>
        <end position="554"/>
    </location>
</feature>
<sequence length="1362" mass="152843">MSVSDTMQREMPAYVDRQKGQPLAYPEAVLLTNPVNPVHKGENDKYMYSVENKDTGLHGWISANPHVGFWTITANSEFLVGGPHKQDLTSHAGPISLSLAKEVRSWPYSFPASDDFPAADKRAACLLTGLTLLELLLMLVWLPQEMLDLGKESASYCLHKKLATVSEKWYCEECNTLSSFQQELPDQLAIHATWKGSFEILDSVLMGGTYEGLQAHLSWKVRRKVYEAANAMPNVLQLKLYPRSDVWPEEFKRLSPTVDDIALYFLPGDNERFRKAYHLLSTVLMTRDSSIQSSLNGFELLIFSSKQLPTNSQRINNNFFLWGVFQSVGKHYSSSQVSVRNQLKSVSSALCNNDYGTNNDSSNIIKADEFMAVKLETDIMEENTDQRTDKADLSNSYHVEKRRKVSGDQGPLLTPKTEQPCEFDSPPGFMTPITSDGYATDPSLLLGGPPGFTRPESNIGYATSPALLLETPPCLTPKLEQPGEFDGPPEFITPIATSPALLSGAPPGFKTPNTKDGYATNSALLMEGPPGFFTPVNPKERGDSSDETSQKVEASDTVEAVSLWASKRHRSARGTATNKYLHGSSFQSQKPTKVTETPEQTELLLRNHQVSNDGREMHSTSDCKPLPVKVKEEFDEVSKDLILQDTTPSPIPMQVETVKDGERWITEVSNENDPKEDDHDNGLRLTLRQVGRKFLLCNTEASGGLDTSLRHRKARSSSRGDATAIGRSNSKLQLFVQERRVVLENNIVRVNLSNPEGLITAIQYKDIDGNLLDHGSAEDSRGYWDVVWGDPGKNGTTDKLRTTTFKVIVQNENQIEVSFTRSWDTSLKGKVMPVNVDKRYVMLKDSSGFYTYAIFERLKDWPELSIVEARIAVKLNEDKFHHMTITDTRQREMPAYQDRQKGQPLAYPEAVLLTDPVNPAHNGEVDDKYQYSTENKDTGVHGWISANPPIGLWMIAASNEFRTGGPHKQDLTSHAGPISLAMFISSHYTGEDLAPKFENGEPWKKVFGPVFVYVNSAPEEKRDVYSTLWEDAKSQLAKEIKSWPYSFPASADFPASDQRGTVTGSLLVRDRYVNQRDIAGKSAYVGLALPGDVGSWQRECKGYQFWTTANADGSFSIQNVRAGEHNLFAWVPGFIGDFKHNISIKISPGSKQNLGKLVYEPPRDGPTLWEIGFPDRSAAEFRVPEPNKKYMNRLYDNREDWFRQYGTWERYSEMYPTRDLIYTIGVSQYQRDWFYAHVPRKLGNKSVPTTWSIVFKINKILPSGTYKLRLALASATYAELQVRVNDQKAAKPLFTTGRIGKDNAIARHGIHGLYWLYTVDVPGNLLRPGQNTIFLTQTRTSSAFYGFMYDYIRLEGPPSNVA</sequence>
<dbReference type="InterPro" id="IPR010325">
    <property type="entry name" value="Rhamnogal_lyase"/>
</dbReference>
<dbReference type="GO" id="GO:0102210">
    <property type="term" value="F:rhamnogalacturonan endolyase activity"/>
    <property type="evidence" value="ECO:0007669"/>
    <property type="project" value="UniProtKB-EC"/>
</dbReference>
<evidence type="ECO:0000313" key="12">
    <source>
        <dbReference type="EMBL" id="RZC64314.1"/>
    </source>
</evidence>
<dbReference type="Gramene" id="RZC64314">
    <property type="protein sequence ID" value="RZC64314"/>
    <property type="gene ID" value="C5167_008008"/>
</dbReference>
<accession>A0A4Y7JT83</accession>
<gene>
    <name evidence="12" type="ORF">C5167_008008</name>
</gene>
<reference evidence="12 13" key="1">
    <citation type="journal article" date="2018" name="Science">
        <title>The opium poppy genome and morphinan production.</title>
        <authorList>
            <person name="Guo L."/>
            <person name="Winzer T."/>
            <person name="Yang X."/>
            <person name="Li Y."/>
            <person name="Ning Z."/>
            <person name="He Z."/>
            <person name="Teodor R."/>
            <person name="Lu Y."/>
            <person name="Bowser T.A."/>
            <person name="Graham I.A."/>
            <person name="Ye K."/>
        </authorList>
    </citation>
    <scope>NUCLEOTIDE SEQUENCE [LARGE SCALE GENOMIC DNA]</scope>
    <source>
        <strain evidence="13">cv. HN1</strain>
        <tissue evidence="12">Leaves</tissue>
    </source>
</reference>
<dbReference type="EMBL" id="CM010720">
    <property type="protein sequence ID" value="RZC64314.1"/>
    <property type="molecule type" value="Genomic_DNA"/>
</dbReference>
<evidence type="ECO:0000259" key="10">
    <source>
        <dbReference type="Pfam" id="PF14686"/>
    </source>
</evidence>
<keyword evidence="5" id="KW-0964">Secreted</keyword>
<evidence type="ECO:0000256" key="5">
    <source>
        <dbReference type="ARBA" id="ARBA00022525"/>
    </source>
</evidence>
<feature type="domain" description="Rhamnogalacturonan lyase" evidence="10">
    <location>
        <begin position="1081"/>
        <end position="1154"/>
    </location>
</feature>
<dbReference type="InterPro" id="IPR011013">
    <property type="entry name" value="Gal_mutarotase_sf_dom"/>
</dbReference>
<dbReference type="PANTHER" id="PTHR32018">
    <property type="entry name" value="RHAMNOGALACTURONATE LYASE FAMILY PROTEIN"/>
    <property type="match status" value="1"/>
</dbReference>
<evidence type="ECO:0000313" key="13">
    <source>
        <dbReference type="Proteomes" id="UP000316621"/>
    </source>
</evidence>
<keyword evidence="6" id="KW-0732">Signal</keyword>
<keyword evidence="13" id="KW-1185">Reference proteome</keyword>
<dbReference type="CDD" id="cd10316">
    <property type="entry name" value="RGL4_M"/>
    <property type="match status" value="1"/>
</dbReference>
<evidence type="ECO:0000256" key="6">
    <source>
        <dbReference type="ARBA" id="ARBA00022729"/>
    </source>
</evidence>
<dbReference type="Gene3D" id="2.60.120.260">
    <property type="entry name" value="Galactose-binding domain-like"/>
    <property type="match status" value="1"/>
</dbReference>
<dbReference type="InterPro" id="IPR029413">
    <property type="entry name" value="RG-lyase_II"/>
</dbReference>
<dbReference type="GO" id="GO:0005576">
    <property type="term" value="C:extracellular region"/>
    <property type="evidence" value="ECO:0007669"/>
    <property type="project" value="UniProtKB-SubCell"/>
</dbReference>
<dbReference type="SUPFAM" id="SSF49452">
    <property type="entry name" value="Starch-binding domain-like"/>
    <property type="match status" value="1"/>
</dbReference>
<feature type="domain" description="Rhamnogalacturonan lyase" evidence="9">
    <location>
        <begin position="1167"/>
        <end position="1354"/>
    </location>
</feature>
<dbReference type="FunFam" id="2.60.40.1120:FF:000033">
    <property type="entry name" value="Rhamnogalacturonate lyase B"/>
    <property type="match status" value="1"/>
</dbReference>
<evidence type="ECO:0000256" key="3">
    <source>
        <dbReference type="ARBA" id="ARBA00010418"/>
    </source>
</evidence>
<dbReference type="Proteomes" id="UP000316621">
    <property type="component" value="Chromosome 6"/>
</dbReference>
<proteinExistence type="inferred from homology"/>
<dbReference type="Pfam" id="PF14683">
    <property type="entry name" value="CBM-like"/>
    <property type="match status" value="1"/>
</dbReference>
<dbReference type="InterPro" id="IPR029411">
    <property type="entry name" value="RG-lyase_III"/>
</dbReference>
<evidence type="ECO:0000259" key="9">
    <source>
        <dbReference type="Pfam" id="PF14683"/>
    </source>
</evidence>
<dbReference type="Pfam" id="PF23121">
    <property type="entry name" value="SPOC_AIPP2"/>
    <property type="match status" value="1"/>
</dbReference>
<dbReference type="GO" id="GO:0005975">
    <property type="term" value="P:carbohydrate metabolic process"/>
    <property type="evidence" value="ECO:0007669"/>
    <property type="project" value="InterPro"/>
</dbReference>
<comment type="similarity">
    <text evidence="3">Belongs to the polysaccharide lyase 4 family.</text>
</comment>
<comment type="subcellular location">
    <subcellularLocation>
        <location evidence="2">Secreted</location>
    </subcellularLocation>
</comment>
<evidence type="ECO:0000259" key="11">
    <source>
        <dbReference type="Pfam" id="PF23121"/>
    </source>
</evidence>
<dbReference type="Pfam" id="PF14686">
    <property type="entry name" value="fn3_3"/>
    <property type="match status" value="1"/>
</dbReference>
<dbReference type="CDD" id="cd10317">
    <property type="entry name" value="RGL4_C"/>
    <property type="match status" value="1"/>
</dbReference>
<dbReference type="Gene3D" id="2.60.40.1120">
    <property type="entry name" value="Carboxypeptidase-like, regulatory domain"/>
    <property type="match status" value="1"/>
</dbReference>
<dbReference type="EC" id="4.2.2.23" evidence="4"/>
<dbReference type="InterPro" id="IPR013784">
    <property type="entry name" value="Carb-bd-like_fold"/>
</dbReference>
<dbReference type="InterPro" id="IPR056280">
    <property type="entry name" value="AIPP2-like_SPOC"/>
</dbReference>
<dbReference type="CDD" id="cd10320">
    <property type="entry name" value="RGL4_N"/>
    <property type="match status" value="1"/>
</dbReference>
<evidence type="ECO:0000256" key="8">
    <source>
        <dbReference type="SAM" id="MobiDB-lite"/>
    </source>
</evidence>
<organism evidence="12 13">
    <name type="scientific">Papaver somniferum</name>
    <name type="common">Opium poppy</name>
    <dbReference type="NCBI Taxonomy" id="3469"/>
    <lineage>
        <taxon>Eukaryota</taxon>
        <taxon>Viridiplantae</taxon>
        <taxon>Streptophyta</taxon>
        <taxon>Embryophyta</taxon>
        <taxon>Tracheophyta</taxon>
        <taxon>Spermatophyta</taxon>
        <taxon>Magnoliopsida</taxon>
        <taxon>Ranunculales</taxon>
        <taxon>Papaveraceae</taxon>
        <taxon>Papaveroideae</taxon>
        <taxon>Papaver</taxon>
    </lineage>
</organism>
<comment type="catalytic activity">
    <reaction evidence="1">
        <text>Endotype eliminative cleavage of L-alpha-rhamnopyranosyl-(1-&gt;4)-alpha-D-galactopyranosyluronic acid bonds of rhamnogalacturonan I domains in ramified hairy regions of pectin leaving L-rhamnopyranose at the reducing end and 4-deoxy-4,5-unsaturated D-galactopyranosyluronic acid at the non-reducing end.</text>
        <dbReference type="EC" id="4.2.2.23"/>
    </reaction>
</comment>
<dbReference type="SUPFAM" id="SSF74650">
    <property type="entry name" value="Galactose mutarotase-like"/>
    <property type="match status" value="1"/>
</dbReference>